<evidence type="ECO:0000256" key="2">
    <source>
        <dbReference type="ARBA" id="ARBA00008226"/>
    </source>
</evidence>
<comment type="subcellular location">
    <subcellularLocation>
        <location evidence="1 11">Cytoplasm</location>
    </subcellularLocation>
</comment>
<reference evidence="13 14" key="1">
    <citation type="journal article" date="2016" name="Appl. Environ. Microbiol.">
        <title>Lack of Overt Genome Reduction in the Bryostatin-Producing Bryozoan Symbiont "Candidatus Endobugula sertula".</title>
        <authorList>
            <person name="Miller I.J."/>
            <person name="Vanee N."/>
            <person name="Fong S.S."/>
            <person name="Lim-Fong G.E."/>
            <person name="Kwan J.C."/>
        </authorList>
    </citation>
    <scope>NUCLEOTIDE SEQUENCE [LARGE SCALE GENOMIC DNA]</scope>
    <source>
        <strain evidence="13">AB1-4</strain>
    </source>
</reference>
<comment type="catalytic activity">
    <reaction evidence="10 11">
        <text>tRNA(Gly) + glycine + ATP = glycyl-tRNA(Gly) + AMP + diphosphate</text>
        <dbReference type="Rhea" id="RHEA:16013"/>
        <dbReference type="Rhea" id="RHEA-COMP:9664"/>
        <dbReference type="Rhea" id="RHEA-COMP:9683"/>
        <dbReference type="ChEBI" id="CHEBI:30616"/>
        <dbReference type="ChEBI" id="CHEBI:33019"/>
        <dbReference type="ChEBI" id="CHEBI:57305"/>
        <dbReference type="ChEBI" id="CHEBI:78442"/>
        <dbReference type="ChEBI" id="CHEBI:78522"/>
        <dbReference type="ChEBI" id="CHEBI:456215"/>
        <dbReference type="EC" id="6.1.1.14"/>
    </reaction>
</comment>
<dbReference type="Pfam" id="PF05746">
    <property type="entry name" value="DALR_1"/>
    <property type="match status" value="1"/>
</dbReference>
<gene>
    <name evidence="11" type="primary">glyS</name>
    <name evidence="13" type="ORF">AB835_05250</name>
</gene>
<dbReference type="GO" id="GO:0004820">
    <property type="term" value="F:glycine-tRNA ligase activity"/>
    <property type="evidence" value="ECO:0007669"/>
    <property type="project" value="UniProtKB-UniRule"/>
</dbReference>
<evidence type="ECO:0000256" key="1">
    <source>
        <dbReference type="ARBA" id="ARBA00004496"/>
    </source>
</evidence>
<dbReference type="EC" id="6.1.1.14" evidence="11"/>
<dbReference type="NCBIfam" id="TIGR00211">
    <property type="entry name" value="glyS"/>
    <property type="match status" value="1"/>
</dbReference>
<sequence>MSQDFLVELGTEELPPKALTDLSNAFSLGIEAGLRAKGLDFNRVTAYATPRRLAVIVNDLTDCTPIVDQVVWGPPVKISFDADGEPTKAATGFANKNGIDLSELRSESDGNIEKLVHKTKSGGVSTVTLLEGIVEESLAKLPIPKRMRWGANRTEFVRPVHWLMMLYGNEIVDATVLGLRANRKTRGHRFHYNQALDIASVSEYVSKLADIAYVIVDFDCRKQMIQEQVIAVAKEVGGQAVISEDLLNEVTALVEWPVALRGSFEERFLEVPAEALISSMKEHQKYFHVVDSHNQLMPYFITVSNIESKNPAQVIDGNERVIRPRLSDAAFFFETDKKTTLASKRERLHTVVFQVKLGTVFEKTERIASLAHAIAEILGVNTDEAVRAGQLCKCDLVSEMVYEFSDMQGMAGYHYARFDGEPGAVAAAMNEHYMPRFAGDTLPATDVGAVVALADRLDTLVGIFGIGEQPTGSKDPFALRRASVGVLRLLVEQDRNLDLRQLLTLAYSQYTDLPGGEAVIEQTLHYMLDRFRAWYEEQTIPVEVFQAVNAKALSHPLDIDQRVQAVNHFRQLPEAEALAVANKRVANILAKADFIPVIVDETALIEEAEKALYAAVQKQQKSVAPLFSSRQYKKALSELATLHDVVDQFFDHVMVMADDKVLRNNRLALLQQLRALFFEVADISCLAASK</sequence>
<name>A0A1D2QRC4_9GAMM</name>
<dbReference type="PROSITE" id="PS50861">
    <property type="entry name" value="AA_TRNA_LIGASE_II_GLYAB"/>
    <property type="match status" value="1"/>
</dbReference>
<dbReference type="InterPro" id="IPR015944">
    <property type="entry name" value="Gly-tRNA-synth_bsu"/>
</dbReference>
<evidence type="ECO:0000259" key="12">
    <source>
        <dbReference type="Pfam" id="PF05746"/>
    </source>
</evidence>
<evidence type="ECO:0000256" key="4">
    <source>
        <dbReference type="ARBA" id="ARBA00022490"/>
    </source>
</evidence>
<keyword evidence="5 11" id="KW-0436">Ligase</keyword>
<evidence type="ECO:0000256" key="10">
    <source>
        <dbReference type="ARBA" id="ARBA00047937"/>
    </source>
</evidence>
<evidence type="ECO:0000256" key="6">
    <source>
        <dbReference type="ARBA" id="ARBA00022741"/>
    </source>
</evidence>
<feature type="domain" description="DALR anticodon binding" evidence="12">
    <location>
        <begin position="581"/>
        <end position="676"/>
    </location>
</feature>
<dbReference type="InterPro" id="IPR008909">
    <property type="entry name" value="DALR_anticod-bd"/>
</dbReference>
<dbReference type="Proteomes" id="UP000242502">
    <property type="component" value="Unassembled WGS sequence"/>
</dbReference>
<dbReference type="HAMAP" id="MF_00255">
    <property type="entry name" value="Gly_tRNA_synth_beta"/>
    <property type="match status" value="1"/>
</dbReference>
<evidence type="ECO:0000256" key="5">
    <source>
        <dbReference type="ARBA" id="ARBA00022598"/>
    </source>
</evidence>
<dbReference type="GO" id="GO:0005524">
    <property type="term" value="F:ATP binding"/>
    <property type="evidence" value="ECO:0007669"/>
    <property type="project" value="UniProtKB-UniRule"/>
</dbReference>
<evidence type="ECO:0000256" key="8">
    <source>
        <dbReference type="ARBA" id="ARBA00022917"/>
    </source>
</evidence>
<proteinExistence type="inferred from homology"/>
<dbReference type="GO" id="GO:0006426">
    <property type="term" value="P:glycyl-tRNA aminoacylation"/>
    <property type="evidence" value="ECO:0007669"/>
    <property type="project" value="UniProtKB-UniRule"/>
</dbReference>
<dbReference type="PANTHER" id="PTHR30075">
    <property type="entry name" value="GLYCYL-TRNA SYNTHETASE"/>
    <property type="match status" value="1"/>
</dbReference>
<evidence type="ECO:0000256" key="7">
    <source>
        <dbReference type="ARBA" id="ARBA00022840"/>
    </source>
</evidence>
<dbReference type="EMBL" id="MDLC01000013">
    <property type="protein sequence ID" value="ODS24139.1"/>
    <property type="molecule type" value="Genomic_DNA"/>
</dbReference>
<evidence type="ECO:0000256" key="3">
    <source>
        <dbReference type="ARBA" id="ARBA00011209"/>
    </source>
</evidence>
<organism evidence="13 14">
    <name type="scientific">Candidatus Endobugula sertula</name>
    <name type="common">Bugula neritina bacterial symbiont</name>
    <dbReference type="NCBI Taxonomy" id="62101"/>
    <lineage>
        <taxon>Bacteria</taxon>
        <taxon>Pseudomonadati</taxon>
        <taxon>Pseudomonadota</taxon>
        <taxon>Gammaproteobacteria</taxon>
        <taxon>Cellvibrionales</taxon>
        <taxon>Cellvibrionaceae</taxon>
        <taxon>Candidatus Endobugula</taxon>
    </lineage>
</organism>
<protein>
    <recommendedName>
        <fullName evidence="11">Glycine--tRNA ligase beta subunit</fullName>
        <ecNumber evidence="11">6.1.1.14</ecNumber>
    </recommendedName>
    <alternativeName>
        <fullName evidence="11">Glycyl-tRNA synthetase beta subunit</fullName>
        <shortName evidence="11">GlyRS</shortName>
    </alternativeName>
</protein>
<keyword evidence="4 11" id="KW-0963">Cytoplasm</keyword>
<dbReference type="GO" id="GO:0004814">
    <property type="term" value="F:arginine-tRNA ligase activity"/>
    <property type="evidence" value="ECO:0007669"/>
    <property type="project" value="InterPro"/>
</dbReference>
<accession>A0A1D2QRC4</accession>
<dbReference type="PANTHER" id="PTHR30075:SF2">
    <property type="entry name" value="GLYCINE--TRNA LIGASE, CHLOROPLASTIC_MITOCHONDRIAL 2"/>
    <property type="match status" value="1"/>
</dbReference>
<dbReference type="InterPro" id="IPR006194">
    <property type="entry name" value="Gly-tRNA-synth_heterodimer"/>
</dbReference>
<dbReference type="Pfam" id="PF02092">
    <property type="entry name" value="tRNA_synt_2f"/>
    <property type="match status" value="1"/>
</dbReference>
<comment type="caution">
    <text evidence="13">The sequence shown here is derived from an EMBL/GenBank/DDBJ whole genome shotgun (WGS) entry which is preliminary data.</text>
</comment>
<keyword evidence="9 11" id="KW-0030">Aminoacyl-tRNA synthetase</keyword>
<dbReference type="GO" id="GO:0006420">
    <property type="term" value="P:arginyl-tRNA aminoacylation"/>
    <property type="evidence" value="ECO:0007669"/>
    <property type="project" value="InterPro"/>
</dbReference>
<keyword evidence="6 11" id="KW-0547">Nucleotide-binding</keyword>
<comment type="subunit">
    <text evidence="3 11">Tetramer of two alpha and two beta subunits.</text>
</comment>
<evidence type="ECO:0000256" key="9">
    <source>
        <dbReference type="ARBA" id="ARBA00023146"/>
    </source>
</evidence>
<keyword evidence="7 11" id="KW-0067">ATP-binding</keyword>
<dbReference type="STRING" id="62101.AB835_05250"/>
<dbReference type="SUPFAM" id="SSF109604">
    <property type="entry name" value="HD-domain/PDEase-like"/>
    <property type="match status" value="1"/>
</dbReference>
<evidence type="ECO:0000256" key="11">
    <source>
        <dbReference type="HAMAP-Rule" id="MF_00255"/>
    </source>
</evidence>
<evidence type="ECO:0000313" key="14">
    <source>
        <dbReference type="Proteomes" id="UP000242502"/>
    </source>
</evidence>
<comment type="similarity">
    <text evidence="2 11">Belongs to the class-II aminoacyl-tRNA synthetase family.</text>
</comment>
<dbReference type="GO" id="GO:0005829">
    <property type="term" value="C:cytosol"/>
    <property type="evidence" value="ECO:0007669"/>
    <property type="project" value="TreeGrafter"/>
</dbReference>
<evidence type="ECO:0000313" key="13">
    <source>
        <dbReference type="EMBL" id="ODS24139.1"/>
    </source>
</evidence>
<dbReference type="PRINTS" id="PR01045">
    <property type="entry name" value="TRNASYNTHGB"/>
</dbReference>
<dbReference type="AlphaFoldDB" id="A0A1D2QRC4"/>
<keyword evidence="8 11" id="KW-0648">Protein biosynthesis</keyword>